<name>A0A5C4V124_9ACTN</name>
<proteinExistence type="predicted"/>
<protein>
    <submittedName>
        <fullName evidence="1">Uncharacterized protein</fullName>
    </submittedName>
</protein>
<reference evidence="1 2" key="1">
    <citation type="submission" date="2019-06" db="EMBL/GenBank/DDBJ databases">
        <title>Draft genome of Streptomyces sedi sp. JCM16909.</title>
        <authorList>
            <person name="Klykleung N."/>
            <person name="Tanasupawat S."/>
            <person name="Kudo T."/>
            <person name="Yuki M."/>
            <person name="Ohkuma M."/>
        </authorList>
    </citation>
    <scope>NUCLEOTIDE SEQUENCE [LARGE SCALE GENOMIC DNA]</scope>
    <source>
        <strain evidence="1 2">JCM 16909</strain>
    </source>
</reference>
<gene>
    <name evidence="1" type="ORF">FH715_16450</name>
</gene>
<evidence type="ECO:0000313" key="1">
    <source>
        <dbReference type="EMBL" id="TNM29136.1"/>
    </source>
</evidence>
<dbReference type="Proteomes" id="UP000311713">
    <property type="component" value="Unassembled WGS sequence"/>
</dbReference>
<dbReference type="OrthoDB" id="4171745at2"/>
<comment type="caution">
    <text evidence="1">The sequence shown here is derived from an EMBL/GenBank/DDBJ whole genome shotgun (WGS) entry which is preliminary data.</text>
</comment>
<accession>A0A5C4V124</accession>
<dbReference type="AlphaFoldDB" id="A0A5C4V124"/>
<keyword evidence="2" id="KW-1185">Reference proteome</keyword>
<sequence>MADAYDFLLTLELRDDLTEDEIAELRWHLGLGPRPGRLSLIPDFPREMLDENGEPVRDERGEIALEDFPLLAQRAAAHRIGGAAVSALARREGPRPGWALTTRQSLHPDDFDGVDQLVDWLASRADPEYYGSRQHRVDGTPGPAGCGQFVGYQRFYEEEGVVELVIRDGRIARAA</sequence>
<evidence type="ECO:0000313" key="2">
    <source>
        <dbReference type="Proteomes" id="UP000311713"/>
    </source>
</evidence>
<dbReference type="RefSeq" id="WP_139645938.1">
    <property type="nucleotide sequence ID" value="NZ_BAAAZS010000005.1"/>
</dbReference>
<organism evidence="1 2">
    <name type="scientific">Streptomyces sedi</name>
    <dbReference type="NCBI Taxonomy" id="555059"/>
    <lineage>
        <taxon>Bacteria</taxon>
        <taxon>Bacillati</taxon>
        <taxon>Actinomycetota</taxon>
        <taxon>Actinomycetes</taxon>
        <taxon>Kitasatosporales</taxon>
        <taxon>Streptomycetaceae</taxon>
        <taxon>Streptomyces</taxon>
    </lineage>
</organism>
<dbReference type="EMBL" id="VDGT01000011">
    <property type="protein sequence ID" value="TNM29136.1"/>
    <property type="molecule type" value="Genomic_DNA"/>
</dbReference>